<dbReference type="Proteomes" id="UP000295560">
    <property type="component" value="Unassembled WGS sequence"/>
</dbReference>
<organism evidence="3 4">
    <name type="scientific">Pseudonocardia endophytica</name>
    <dbReference type="NCBI Taxonomy" id="401976"/>
    <lineage>
        <taxon>Bacteria</taxon>
        <taxon>Bacillati</taxon>
        <taxon>Actinomycetota</taxon>
        <taxon>Actinomycetes</taxon>
        <taxon>Pseudonocardiales</taxon>
        <taxon>Pseudonocardiaceae</taxon>
        <taxon>Pseudonocardia</taxon>
    </lineage>
</organism>
<dbReference type="OrthoDB" id="3579689at2"/>
<gene>
    <name evidence="3" type="ORF">EV378_0862</name>
</gene>
<name>A0A4R1HVN5_PSEEN</name>
<feature type="compositionally biased region" description="Pro residues" evidence="1">
    <location>
        <begin position="38"/>
        <end position="54"/>
    </location>
</feature>
<feature type="region of interest" description="Disordered" evidence="1">
    <location>
        <begin position="1"/>
        <end position="80"/>
    </location>
</feature>
<evidence type="ECO:0000313" key="4">
    <source>
        <dbReference type="Proteomes" id="UP000295560"/>
    </source>
</evidence>
<dbReference type="EMBL" id="SMFZ01000001">
    <property type="protein sequence ID" value="TCK25065.1"/>
    <property type="molecule type" value="Genomic_DNA"/>
</dbReference>
<dbReference type="AlphaFoldDB" id="A0A4R1HVN5"/>
<feature type="transmembrane region" description="Helical" evidence="2">
    <location>
        <begin position="106"/>
        <end position="125"/>
    </location>
</feature>
<keyword evidence="4" id="KW-1185">Reference proteome</keyword>
<sequence>MNREPDESCGDDASRSSDDEFDRIVAAWRDEGSVPDWPDVPPPAAAPDPPPVHRPGPAESEDDDHYHPPEPPPLPRPGPPAVVGAGLIILGIVLIAVPETLGLSSLYGLPLGLLGIAAGLTWLVMRMWPSHEADDPHDGDDDGAVL</sequence>
<evidence type="ECO:0000256" key="2">
    <source>
        <dbReference type="SAM" id="Phobius"/>
    </source>
</evidence>
<keyword evidence="2" id="KW-1133">Transmembrane helix</keyword>
<keyword evidence="2" id="KW-0472">Membrane</keyword>
<dbReference type="RefSeq" id="WP_132421415.1">
    <property type="nucleotide sequence ID" value="NZ_SMFZ01000001.1"/>
</dbReference>
<evidence type="ECO:0000256" key="1">
    <source>
        <dbReference type="SAM" id="MobiDB-lite"/>
    </source>
</evidence>
<protein>
    <recommendedName>
        <fullName evidence="5">DUF308 domain-containing protein</fullName>
    </recommendedName>
</protein>
<feature type="compositionally biased region" description="Basic and acidic residues" evidence="1">
    <location>
        <begin position="1"/>
        <end position="18"/>
    </location>
</feature>
<proteinExistence type="predicted"/>
<feature type="compositionally biased region" description="Pro residues" evidence="1">
    <location>
        <begin position="69"/>
        <end position="80"/>
    </location>
</feature>
<evidence type="ECO:0000313" key="3">
    <source>
        <dbReference type="EMBL" id="TCK25065.1"/>
    </source>
</evidence>
<comment type="caution">
    <text evidence="3">The sequence shown here is derived from an EMBL/GenBank/DDBJ whole genome shotgun (WGS) entry which is preliminary data.</text>
</comment>
<feature type="transmembrane region" description="Helical" evidence="2">
    <location>
        <begin position="78"/>
        <end position="97"/>
    </location>
</feature>
<accession>A0A4R1HVN5</accession>
<evidence type="ECO:0008006" key="5">
    <source>
        <dbReference type="Google" id="ProtNLM"/>
    </source>
</evidence>
<keyword evidence="2" id="KW-0812">Transmembrane</keyword>
<reference evidence="3 4" key="1">
    <citation type="submission" date="2019-03" db="EMBL/GenBank/DDBJ databases">
        <title>Sequencing the genomes of 1000 actinobacteria strains.</title>
        <authorList>
            <person name="Klenk H.-P."/>
        </authorList>
    </citation>
    <scope>NUCLEOTIDE SEQUENCE [LARGE SCALE GENOMIC DNA]</scope>
    <source>
        <strain evidence="3 4">DSM 44969</strain>
    </source>
</reference>